<comment type="subcellular location">
    <subcellularLocation>
        <location evidence="2">Cell membrane</location>
        <topology evidence="2">Multi-pass membrane protein</topology>
    </subcellularLocation>
</comment>
<dbReference type="InterPro" id="IPR003660">
    <property type="entry name" value="HAMP_dom"/>
</dbReference>
<dbReference type="Gene3D" id="1.20.120.160">
    <property type="entry name" value="HPT domain"/>
    <property type="match status" value="1"/>
</dbReference>
<dbReference type="PANTHER" id="PTHR45339:SF1">
    <property type="entry name" value="HYBRID SIGNAL TRANSDUCTION HISTIDINE KINASE J"/>
    <property type="match status" value="1"/>
</dbReference>
<evidence type="ECO:0000256" key="7">
    <source>
        <dbReference type="ARBA" id="ARBA00022692"/>
    </source>
</evidence>
<dbReference type="GO" id="GO:0005886">
    <property type="term" value="C:plasma membrane"/>
    <property type="evidence" value="ECO:0007669"/>
    <property type="project" value="UniProtKB-SubCell"/>
</dbReference>
<dbReference type="GO" id="GO:0000155">
    <property type="term" value="F:phosphorelay sensor kinase activity"/>
    <property type="evidence" value="ECO:0007669"/>
    <property type="project" value="InterPro"/>
</dbReference>
<dbReference type="FunFam" id="1.10.287.130:FF:000003">
    <property type="entry name" value="Histidine kinase"/>
    <property type="match status" value="1"/>
</dbReference>
<dbReference type="CDD" id="cd00082">
    <property type="entry name" value="HisKA"/>
    <property type="match status" value="1"/>
</dbReference>
<evidence type="ECO:0000313" key="23">
    <source>
        <dbReference type="Proteomes" id="UP000019113"/>
    </source>
</evidence>
<dbReference type="InterPro" id="IPR004358">
    <property type="entry name" value="Sig_transdc_His_kin-like_C"/>
</dbReference>
<dbReference type="EC" id="2.7.13.3" evidence="3"/>
<feature type="modified residue" description="Phosphohistidine" evidence="14">
    <location>
        <position position="832"/>
    </location>
</feature>
<keyword evidence="10" id="KW-0067">ATP-binding</keyword>
<evidence type="ECO:0000259" key="20">
    <source>
        <dbReference type="PROSITE" id="PS50885"/>
    </source>
</evidence>
<feature type="modified residue" description="4-aspartylphosphate" evidence="15">
    <location>
        <position position="687"/>
    </location>
</feature>
<feature type="domain" description="Response regulatory" evidence="19">
    <location>
        <begin position="638"/>
        <end position="755"/>
    </location>
</feature>
<evidence type="ECO:0000256" key="8">
    <source>
        <dbReference type="ARBA" id="ARBA00022741"/>
    </source>
</evidence>
<evidence type="ECO:0000256" key="17">
    <source>
        <dbReference type="SAM" id="Phobius"/>
    </source>
</evidence>
<dbReference type="InterPro" id="IPR001789">
    <property type="entry name" value="Sig_transdc_resp-reg_receiver"/>
</dbReference>
<dbReference type="Pfam" id="PF01627">
    <property type="entry name" value="Hpt"/>
    <property type="match status" value="1"/>
</dbReference>
<evidence type="ECO:0000256" key="15">
    <source>
        <dbReference type="PROSITE-ProRule" id="PRU00169"/>
    </source>
</evidence>
<keyword evidence="6" id="KW-0808">Transferase</keyword>
<dbReference type="SUPFAM" id="SSF52172">
    <property type="entry name" value="CheY-like"/>
    <property type="match status" value="1"/>
</dbReference>
<dbReference type="Pfam" id="PF02518">
    <property type="entry name" value="HATPase_c"/>
    <property type="match status" value="1"/>
</dbReference>
<evidence type="ECO:0000256" key="5">
    <source>
        <dbReference type="ARBA" id="ARBA00022553"/>
    </source>
</evidence>
<dbReference type="SMART" id="SM00388">
    <property type="entry name" value="HisKA"/>
    <property type="match status" value="1"/>
</dbReference>
<feature type="domain" description="Histidine kinase" evidence="18">
    <location>
        <begin position="272"/>
        <end position="493"/>
    </location>
</feature>
<dbReference type="GO" id="GO:0005524">
    <property type="term" value="F:ATP binding"/>
    <property type="evidence" value="ECO:0007669"/>
    <property type="project" value="UniProtKB-KW"/>
</dbReference>
<dbReference type="Gene3D" id="3.30.565.10">
    <property type="entry name" value="Histidine kinase-like ATPase, C-terminal domain"/>
    <property type="match status" value="1"/>
</dbReference>
<dbReference type="CDD" id="cd17546">
    <property type="entry name" value="REC_hyHK_CKI1_RcsC-like"/>
    <property type="match status" value="1"/>
</dbReference>
<feature type="transmembrane region" description="Helical" evidence="17">
    <location>
        <begin position="150"/>
        <end position="171"/>
    </location>
</feature>
<dbReference type="eggNOG" id="COG0642">
    <property type="taxonomic scope" value="Bacteria"/>
</dbReference>
<dbReference type="OrthoDB" id="9797243at2"/>
<dbReference type="CDD" id="cd16922">
    <property type="entry name" value="HATPase_EvgS-ArcB-TorS-like"/>
    <property type="match status" value="1"/>
</dbReference>
<dbReference type="Gene3D" id="6.10.340.10">
    <property type="match status" value="1"/>
</dbReference>
<dbReference type="PROSITE" id="PS50109">
    <property type="entry name" value="HIS_KIN"/>
    <property type="match status" value="1"/>
</dbReference>
<dbReference type="RefSeq" id="WP_021820836.1">
    <property type="nucleotide sequence ID" value="NZ_AVBC01000045.1"/>
</dbReference>
<feature type="domain" description="HAMP" evidence="20">
    <location>
        <begin position="173"/>
        <end position="225"/>
    </location>
</feature>
<reference evidence="22 23" key="1">
    <citation type="submission" date="2013-08" db="EMBL/GenBank/DDBJ databases">
        <title>draft genome of Halomonas huanghegensis, strain BJGMM-B45T.</title>
        <authorList>
            <person name="Miao C."/>
            <person name="Wan Y."/>
            <person name="Jin W."/>
        </authorList>
    </citation>
    <scope>NUCLEOTIDE SEQUENCE [LARGE SCALE GENOMIC DNA]</scope>
    <source>
        <strain evidence="22 23">BJGMM-B45</strain>
    </source>
</reference>
<evidence type="ECO:0000259" key="18">
    <source>
        <dbReference type="PROSITE" id="PS50109"/>
    </source>
</evidence>
<keyword evidence="12" id="KW-0902">Two-component regulatory system</keyword>
<keyword evidence="5 15" id="KW-0597">Phosphoprotein</keyword>
<accession>W1N2M7</accession>
<keyword evidence="23" id="KW-1185">Reference proteome</keyword>
<dbReference type="InterPro" id="IPR036890">
    <property type="entry name" value="HATPase_C_sf"/>
</dbReference>
<dbReference type="InterPro" id="IPR011006">
    <property type="entry name" value="CheY-like_superfamily"/>
</dbReference>
<evidence type="ECO:0000256" key="12">
    <source>
        <dbReference type="ARBA" id="ARBA00023012"/>
    </source>
</evidence>
<evidence type="ECO:0000256" key="6">
    <source>
        <dbReference type="ARBA" id="ARBA00022679"/>
    </source>
</evidence>
<proteinExistence type="predicted"/>
<dbReference type="InterPro" id="IPR008207">
    <property type="entry name" value="Sig_transdc_His_kin_Hpt_dom"/>
</dbReference>
<dbReference type="PRINTS" id="PR00344">
    <property type="entry name" value="BCTRLSENSOR"/>
</dbReference>
<dbReference type="SMART" id="SM00448">
    <property type="entry name" value="REC"/>
    <property type="match status" value="1"/>
</dbReference>
<sequence>MSLKSRLMLALLGLPMLLLTLLAGLSMYQENALRRTAMQNQIEGAVNLMAPQLGEALAMNDSSALQATANQLMDSPTIRALRLQRGTQRILEFGRLRGHALSTTTPSSEHRLTQYYRQWVMVVPLEQSPDAWLILDIDASLLLLANYSNLARGALILLVCGLLLFLVAFSISKRVTQSIDDMSQLIDQLANGRQPPHLNLNQPAELAQMAVRINLLADHMAKARDDLQHQIESATRELQESMETIEVQNIELDISHRQAVEANRVKSEFLANMSHEIRTPLNGIVGFCRLLRRSSLDQRQQEWLDQVQRACSNLLSLVNDVLDFSKLEAGRLVLEQVPVDIQSLVDEVLGLQAPLAHQKGLQLLSLVYDDVPPQLSGDPLRIRQVLTNLINNAIKFTDHGEVIVRVMVEEAQNERITLRLSVSDTGIGLSDIQQRRLFQAFRQATPSHSRQFGGTGLGLAISRQLVEQMGGSIGVDSTPEHGSTFHFTISLTGNPHLERNPELDLHQHHLYIEEPHGPSRRALLHFVTLWHATTTDDPDQASLALEAISADDIEGERLILLRQRLATRTCPTLLMLNAGLPDPASLTLPLHAEILAKPISRKVLAQAIERHLNNPLTEVSNSAPTSTSAIDSGTPDARLLIVDDSETNRLLLKELIEGPGRALTLAASGEEALALAQQQDFDMVLMDIRMTGIDGVETTQALRRMSDKWRERPVIAVTAHVLESQRRELLLKGMDDVLIKPLDPAHLDELLQTWLGISLNTRGEPAPQLPPASIDEELPTVDIGLGTRVAGGREALAKQLIASLAASLEATEQDIDSAIEQDDEEALLDAIHALNGACRYCGVPRLALLAETIETRLRSRGMQETLTMLPDLTNAMEQLRQWQQQHSSEVEALGANANDSSLSSEQ</sequence>
<keyword evidence="7 17" id="KW-0812">Transmembrane</keyword>
<dbReference type="SUPFAM" id="SSF47384">
    <property type="entry name" value="Homodimeric domain of signal transducing histidine kinase"/>
    <property type="match status" value="1"/>
</dbReference>
<protein>
    <recommendedName>
        <fullName evidence="3">histidine kinase</fullName>
        <ecNumber evidence="3">2.7.13.3</ecNumber>
    </recommendedName>
</protein>
<dbReference type="PATRIC" id="fig|1178482.3.peg.3881"/>
<keyword evidence="13 17" id="KW-0472">Membrane</keyword>
<keyword evidence="16" id="KW-0175">Coiled coil</keyword>
<dbReference type="PROSITE" id="PS50894">
    <property type="entry name" value="HPT"/>
    <property type="match status" value="1"/>
</dbReference>
<dbReference type="Gene3D" id="3.40.50.2300">
    <property type="match status" value="1"/>
</dbReference>
<feature type="coiled-coil region" evidence="16">
    <location>
        <begin position="217"/>
        <end position="251"/>
    </location>
</feature>
<evidence type="ECO:0000256" key="3">
    <source>
        <dbReference type="ARBA" id="ARBA00012438"/>
    </source>
</evidence>
<dbReference type="SMART" id="SM00387">
    <property type="entry name" value="HATPase_c"/>
    <property type="match status" value="1"/>
</dbReference>
<dbReference type="Gene3D" id="1.10.287.130">
    <property type="match status" value="1"/>
</dbReference>
<dbReference type="EMBL" id="AVBC01000045">
    <property type="protein sequence ID" value="ERL49426.1"/>
    <property type="molecule type" value="Genomic_DNA"/>
</dbReference>
<dbReference type="InterPro" id="IPR003661">
    <property type="entry name" value="HisK_dim/P_dom"/>
</dbReference>
<dbReference type="Pfam" id="PF00512">
    <property type="entry name" value="HisKA"/>
    <property type="match status" value="1"/>
</dbReference>
<evidence type="ECO:0000313" key="22">
    <source>
        <dbReference type="EMBL" id="ERL49426.1"/>
    </source>
</evidence>
<dbReference type="InterPro" id="IPR036641">
    <property type="entry name" value="HPT_dom_sf"/>
</dbReference>
<comment type="caution">
    <text evidence="22">The sequence shown here is derived from an EMBL/GenBank/DDBJ whole genome shotgun (WGS) entry which is preliminary data.</text>
</comment>
<dbReference type="InterPro" id="IPR036097">
    <property type="entry name" value="HisK_dim/P_sf"/>
</dbReference>
<dbReference type="InterPro" id="IPR005467">
    <property type="entry name" value="His_kinase_dom"/>
</dbReference>
<dbReference type="FunFam" id="3.30.565.10:FF:000010">
    <property type="entry name" value="Sensor histidine kinase RcsC"/>
    <property type="match status" value="1"/>
</dbReference>
<dbReference type="AlphaFoldDB" id="W1N2M7"/>
<evidence type="ECO:0000256" key="9">
    <source>
        <dbReference type="ARBA" id="ARBA00022777"/>
    </source>
</evidence>
<dbReference type="Pfam" id="PF00072">
    <property type="entry name" value="Response_reg"/>
    <property type="match status" value="1"/>
</dbReference>
<evidence type="ECO:0000256" key="4">
    <source>
        <dbReference type="ARBA" id="ARBA00022475"/>
    </source>
</evidence>
<evidence type="ECO:0000259" key="19">
    <source>
        <dbReference type="PROSITE" id="PS50110"/>
    </source>
</evidence>
<dbReference type="SUPFAM" id="SSF47226">
    <property type="entry name" value="Histidine-containing phosphotransfer domain, HPT domain"/>
    <property type="match status" value="1"/>
</dbReference>
<dbReference type="PROSITE" id="PS50885">
    <property type="entry name" value="HAMP"/>
    <property type="match status" value="1"/>
</dbReference>
<dbReference type="SUPFAM" id="SSF55874">
    <property type="entry name" value="ATPase domain of HSP90 chaperone/DNA topoisomerase II/histidine kinase"/>
    <property type="match status" value="1"/>
</dbReference>
<name>W1N2M7_9GAMM</name>
<evidence type="ECO:0000256" key="10">
    <source>
        <dbReference type="ARBA" id="ARBA00022840"/>
    </source>
</evidence>
<keyword evidence="11 17" id="KW-1133">Transmembrane helix</keyword>
<evidence type="ECO:0000256" key="16">
    <source>
        <dbReference type="SAM" id="Coils"/>
    </source>
</evidence>
<dbReference type="PANTHER" id="PTHR45339">
    <property type="entry name" value="HYBRID SIGNAL TRANSDUCTION HISTIDINE KINASE J"/>
    <property type="match status" value="1"/>
</dbReference>
<gene>
    <name evidence="22" type="ORF">BJB45_06500</name>
</gene>
<dbReference type="Proteomes" id="UP000019113">
    <property type="component" value="Unassembled WGS sequence"/>
</dbReference>
<keyword evidence="9" id="KW-0418">Kinase</keyword>
<evidence type="ECO:0000256" key="14">
    <source>
        <dbReference type="PROSITE-ProRule" id="PRU00110"/>
    </source>
</evidence>
<keyword evidence="4" id="KW-1003">Cell membrane</keyword>
<evidence type="ECO:0000256" key="2">
    <source>
        <dbReference type="ARBA" id="ARBA00004651"/>
    </source>
</evidence>
<dbReference type="PROSITE" id="PS50110">
    <property type="entry name" value="RESPONSE_REGULATORY"/>
    <property type="match status" value="1"/>
</dbReference>
<evidence type="ECO:0000259" key="21">
    <source>
        <dbReference type="PROSITE" id="PS50894"/>
    </source>
</evidence>
<comment type="catalytic activity">
    <reaction evidence="1">
        <text>ATP + protein L-histidine = ADP + protein N-phospho-L-histidine.</text>
        <dbReference type="EC" id="2.7.13.3"/>
    </reaction>
</comment>
<dbReference type="InterPro" id="IPR003594">
    <property type="entry name" value="HATPase_dom"/>
</dbReference>
<organism evidence="22 23">
    <name type="scientific">Halomonas huangheensis</name>
    <dbReference type="NCBI Taxonomy" id="1178482"/>
    <lineage>
        <taxon>Bacteria</taxon>
        <taxon>Pseudomonadati</taxon>
        <taxon>Pseudomonadota</taxon>
        <taxon>Gammaproteobacteria</taxon>
        <taxon>Oceanospirillales</taxon>
        <taxon>Halomonadaceae</taxon>
        <taxon>Halomonas</taxon>
    </lineage>
</organism>
<evidence type="ECO:0000256" key="1">
    <source>
        <dbReference type="ARBA" id="ARBA00000085"/>
    </source>
</evidence>
<feature type="transmembrane region" description="Helical" evidence="17">
    <location>
        <begin position="6"/>
        <end position="28"/>
    </location>
</feature>
<evidence type="ECO:0000256" key="13">
    <source>
        <dbReference type="ARBA" id="ARBA00023136"/>
    </source>
</evidence>
<keyword evidence="8" id="KW-0547">Nucleotide-binding</keyword>
<feature type="domain" description="HPt" evidence="21">
    <location>
        <begin position="793"/>
        <end position="893"/>
    </location>
</feature>
<evidence type="ECO:0000256" key="11">
    <source>
        <dbReference type="ARBA" id="ARBA00022989"/>
    </source>
</evidence>